<dbReference type="SUPFAM" id="SSF52540">
    <property type="entry name" value="P-loop containing nucleoside triphosphate hydrolases"/>
    <property type="match status" value="1"/>
</dbReference>
<evidence type="ECO:0000256" key="2">
    <source>
        <dbReference type="ARBA" id="ARBA00022723"/>
    </source>
</evidence>
<organism evidence="9 10">
    <name type="scientific">candidate division WWE3 bacterium RIFCSPLOWO2_01_FULL_41_18</name>
    <dbReference type="NCBI Taxonomy" id="1802625"/>
    <lineage>
        <taxon>Bacteria</taxon>
        <taxon>Katanobacteria</taxon>
    </lineage>
</organism>
<gene>
    <name evidence="6" type="primary">ychF</name>
    <name evidence="9" type="ORF">A3A78_00765</name>
</gene>
<reference evidence="9 10" key="1">
    <citation type="journal article" date="2016" name="Nat. Commun.">
        <title>Thousands of microbial genomes shed light on interconnected biogeochemical processes in an aquifer system.</title>
        <authorList>
            <person name="Anantharaman K."/>
            <person name="Brown C.T."/>
            <person name="Hug L.A."/>
            <person name="Sharon I."/>
            <person name="Castelle C.J."/>
            <person name="Probst A.J."/>
            <person name="Thomas B.C."/>
            <person name="Singh A."/>
            <person name="Wilkins M.J."/>
            <person name="Karaoz U."/>
            <person name="Brodie E.L."/>
            <person name="Williams K.H."/>
            <person name="Hubbard S.S."/>
            <person name="Banfield J.F."/>
        </authorList>
    </citation>
    <scope>NUCLEOTIDE SEQUENCE [LARGE SCALE GENOMIC DNA]</scope>
</reference>
<accession>A0A1F4VE78</accession>
<comment type="cofactor">
    <cofactor evidence="1">
        <name>Mg(2+)</name>
        <dbReference type="ChEBI" id="CHEBI:18420"/>
    </cofactor>
</comment>
<dbReference type="HAMAP" id="MF_00944">
    <property type="entry name" value="YchF_OLA1_ATPase"/>
    <property type="match status" value="1"/>
</dbReference>
<keyword evidence="2" id="KW-0479">Metal-binding</keyword>
<dbReference type="Gene3D" id="3.10.20.30">
    <property type="match status" value="1"/>
</dbReference>
<dbReference type="AlphaFoldDB" id="A0A1F4VE78"/>
<keyword evidence="4 6" id="KW-0067">ATP-binding</keyword>
<dbReference type="InterPro" id="IPR004396">
    <property type="entry name" value="ATPase_YchF/OLA1"/>
</dbReference>
<feature type="binding site" evidence="6">
    <location>
        <begin position="12"/>
        <end position="17"/>
    </location>
    <ligand>
        <name>ATP</name>
        <dbReference type="ChEBI" id="CHEBI:30616"/>
    </ligand>
</feature>
<evidence type="ECO:0000256" key="3">
    <source>
        <dbReference type="ARBA" id="ARBA00022741"/>
    </source>
</evidence>
<feature type="domain" description="TGS" evidence="8">
    <location>
        <begin position="277"/>
        <end position="360"/>
    </location>
</feature>
<evidence type="ECO:0000313" key="9">
    <source>
        <dbReference type="EMBL" id="OGC55474.1"/>
    </source>
</evidence>
<evidence type="ECO:0000259" key="8">
    <source>
        <dbReference type="PROSITE" id="PS51880"/>
    </source>
</evidence>
<dbReference type="InterPro" id="IPR004095">
    <property type="entry name" value="TGS"/>
</dbReference>
<dbReference type="GO" id="GO:0005524">
    <property type="term" value="F:ATP binding"/>
    <property type="evidence" value="ECO:0007669"/>
    <property type="project" value="UniProtKB-UniRule"/>
</dbReference>
<dbReference type="SUPFAM" id="SSF81271">
    <property type="entry name" value="TGS-like"/>
    <property type="match status" value="1"/>
</dbReference>
<dbReference type="NCBIfam" id="TIGR00092">
    <property type="entry name" value="redox-regulated ATPase YchF"/>
    <property type="match status" value="1"/>
</dbReference>
<evidence type="ECO:0000256" key="4">
    <source>
        <dbReference type="ARBA" id="ARBA00022840"/>
    </source>
</evidence>
<dbReference type="EMBL" id="MEVI01000002">
    <property type="protein sequence ID" value="OGC55474.1"/>
    <property type="molecule type" value="Genomic_DNA"/>
</dbReference>
<keyword evidence="5" id="KW-0460">Magnesium</keyword>
<dbReference type="GO" id="GO:0005737">
    <property type="term" value="C:cytoplasm"/>
    <property type="evidence" value="ECO:0007669"/>
    <property type="project" value="TreeGrafter"/>
</dbReference>
<dbReference type="FunFam" id="3.10.20.30:FF:000001">
    <property type="entry name" value="Ribosome-binding ATPase YchF"/>
    <property type="match status" value="1"/>
</dbReference>
<dbReference type="InterPro" id="IPR031167">
    <property type="entry name" value="G_OBG"/>
</dbReference>
<dbReference type="GO" id="GO:0046872">
    <property type="term" value="F:metal ion binding"/>
    <property type="evidence" value="ECO:0007669"/>
    <property type="project" value="UniProtKB-KW"/>
</dbReference>
<proteinExistence type="inferred from homology"/>
<comment type="function">
    <text evidence="6">ATPase that binds to both the 70S ribosome and the 50S ribosomal subunit in a nucleotide-independent manner.</text>
</comment>
<dbReference type="PROSITE" id="PS51710">
    <property type="entry name" value="G_OBG"/>
    <property type="match status" value="1"/>
</dbReference>
<evidence type="ECO:0000259" key="7">
    <source>
        <dbReference type="PROSITE" id="PS51710"/>
    </source>
</evidence>
<dbReference type="GO" id="GO:0043023">
    <property type="term" value="F:ribosomal large subunit binding"/>
    <property type="evidence" value="ECO:0007669"/>
    <property type="project" value="UniProtKB-UniRule"/>
</dbReference>
<dbReference type="CDD" id="cd01900">
    <property type="entry name" value="YchF"/>
    <property type="match status" value="1"/>
</dbReference>
<evidence type="ECO:0000256" key="6">
    <source>
        <dbReference type="HAMAP-Rule" id="MF_00944"/>
    </source>
</evidence>
<dbReference type="GO" id="GO:0005525">
    <property type="term" value="F:GTP binding"/>
    <property type="evidence" value="ECO:0007669"/>
    <property type="project" value="InterPro"/>
</dbReference>
<dbReference type="Pfam" id="PF01926">
    <property type="entry name" value="MMR_HSR1"/>
    <property type="match status" value="1"/>
</dbReference>
<dbReference type="CDD" id="cd04867">
    <property type="entry name" value="TGS_YchF_OLA1"/>
    <property type="match status" value="1"/>
</dbReference>
<dbReference type="InterPro" id="IPR006073">
    <property type="entry name" value="GTP-bd"/>
</dbReference>
<dbReference type="PROSITE" id="PS51880">
    <property type="entry name" value="TGS"/>
    <property type="match status" value="1"/>
</dbReference>
<dbReference type="InterPro" id="IPR041706">
    <property type="entry name" value="YchF_N"/>
</dbReference>
<sequence>MSLAIGIVGLPNVGKSTLFNALLKRQVALAANYPFATIEPNVGVVEVPDERLEKLKEVVKNDYGKEGGREVPEKTIYAAVKFVDIAGLVEGAHKGEGLGNQFLSHIREVDAIVEVVRAFEDENVVRSGSKDPKSDIEVIKTELILADLQTLSKQRTEIKGKVEKGEEAKILGVLKLKEALDKGALAKDVLLTEEEKEQVKSLNLLTAKPFIYVFNVSENDLTTDKFSDYENSVAVSAKIESELSVLSSDDQKLFMKEYGLEESGLDKVIKKGFEILSLQTFLTAGPKEVRAWTIKKGSKAPQAAGVIHTDFERGFIAVDVIACEDLVSIGSYHKAKELGKIRLEGKEYEMKDGDVVEFRFSV</sequence>
<name>A0A1F4VE78_UNCKA</name>
<evidence type="ECO:0000256" key="1">
    <source>
        <dbReference type="ARBA" id="ARBA00001946"/>
    </source>
</evidence>
<protein>
    <recommendedName>
        <fullName evidence="6">Ribosome-binding ATPase YchF</fullName>
    </recommendedName>
</protein>
<dbReference type="GO" id="GO:0016887">
    <property type="term" value="F:ATP hydrolysis activity"/>
    <property type="evidence" value="ECO:0007669"/>
    <property type="project" value="UniProtKB-UniRule"/>
</dbReference>
<dbReference type="PANTHER" id="PTHR23305">
    <property type="entry name" value="OBG GTPASE FAMILY"/>
    <property type="match status" value="1"/>
</dbReference>
<dbReference type="InterPro" id="IPR012676">
    <property type="entry name" value="TGS-like"/>
</dbReference>
<dbReference type="PRINTS" id="PR00326">
    <property type="entry name" value="GTP1OBG"/>
</dbReference>
<comment type="caution">
    <text evidence="9">The sequence shown here is derived from an EMBL/GenBank/DDBJ whole genome shotgun (WGS) entry which is preliminary data.</text>
</comment>
<dbReference type="InterPro" id="IPR027417">
    <property type="entry name" value="P-loop_NTPase"/>
</dbReference>
<dbReference type="InterPro" id="IPR023192">
    <property type="entry name" value="TGS-like_dom_sf"/>
</dbReference>
<comment type="similarity">
    <text evidence="6">Belongs to the TRAFAC class OBG-HflX-like GTPase superfamily. OBG GTPase family. YchF/OLA1 subfamily.</text>
</comment>
<dbReference type="Pfam" id="PF06071">
    <property type="entry name" value="YchF-GTPase_C"/>
    <property type="match status" value="1"/>
</dbReference>
<dbReference type="Gene3D" id="1.10.150.300">
    <property type="entry name" value="TGS-like domain"/>
    <property type="match status" value="1"/>
</dbReference>
<dbReference type="InterPro" id="IPR013029">
    <property type="entry name" value="YchF_C"/>
</dbReference>
<dbReference type="Proteomes" id="UP000176504">
    <property type="component" value="Unassembled WGS sequence"/>
</dbReference>
<evidence type="ECO:0000313" key="10">
    <source>
        <dbReference type="Proteomes" id="UP000176504"/>
    </source>
</evidence>
<dbReference type="PANTHER" id="PTHR23305:SF18">
    <property type="entry name" value="OBG-TYPE G DOMAIN-CONTAINING PROTEIN"/>
    <property type="match status" value="1"/>
</dbReference>
<evidence type="ECO:0000256" key="5">
    <source>
        <dbReference type="ARBA" id="ARBA00022842"/>
    </source>
</evidence>
<feature type="domain" description="OBG-type G" evidence="7">
    <location>
        <begin position="3"/>
        <end position="277"/>
    </location>
</feature>
<dbReference type="Gene3D" id="3.40.50.300">
    <property type="entry name" value="P-loop containing nucleotide triphosphate hydrolases"/>
    <property type="match status" value="1"/>
</dbReference>
<dbReference type="InterPro" id="IPR012675">
    <property type="entry name" value="Beta-grasp_dom_sf"/>
</dbReference>
<dbReference type="PIRSF" id="PIRSF006641">
    <property type="entry name" value="CHP00092"/>
    <property type="match status" value="1"/>
</dbReference>
<keyword evidence="3 6" id="KW-0547">Nucleotide-binding</keyword>